<name>D4YVP2_9LACO</name>
<keyword evidence="2" id="KW-1185">Reference proteome</keyword>
<dbReference type="GO" id="GO:0004017">
    <property type="term" value="F:AMP kinase activity"/>
    <property type="evidence" value="ECO:0007669"/>
    <property type="project" value="UniProtKB-EC"/>
</dbReference>
<evidence type="ECO:0000313" key="1">
    <source>
        <dbReference type="EMBL" id="EFG54838.1"/>
    </source>
</evidence>
<comment type="caution">
    <text evidence="1">The sequence shown here is derived from an EMBL/GenBank/DDBJ whole genome shotgun (WGS) entry which is preliminary data.</text>
</comment>
<dbReference type="EMBL" id="ADNY01000066">
    <property type="protein sequence ID" value="EFG54838.1"/>
    <property type="molecule type" value="Genomic_DNA"/>
</dbReference>
<dbReference type="RefSeq" id="WP_006352750.1">
    <property type="nucleotide sequence ID" value="NZ_ADNY01000066.1"/>
</dbReference>
<dbReference type="AlphaFoldDB" id="D4YVP2"/>
<reference evidence="1 2" key="1">
    <citation type="submission" date="2010-04" db="EMBL/GenBank/DDBJ databases">
        <authorList>
            <person name="Muzny D."/>
            <person name="Qin X."/>
            <person name="Deng J."/>
            <person name="Jiang H."/>
            <person name="Liu Y."/>
            <person name="Qu J."/>
            <person name="Song X.-Z."/>
            <person name="Zhang L."/>
            <person name="Thornton R."/>
            <person name="Coyle M."/>
            <person name="Francisco L."/>
            <person name="Jackson L."/>
            <person name="Javaid M."/>
            <person name="Korchina V."/>
            <person name="Kovar C."/>
            <person name="Mata R."/>
            <person name="Mathew T."/>
            <person name="Ngo R."/>
            <person name="Nguyen L."/>
            <person name="Nguyen N."/>
            <person name="Okwuonu G."/>
            <person name="Ongeri F."/>
            <person name="Pham C."/>
            <person name="Simmons D."/>
            <person name="Wilczek-Boney K."/>
            <person name="Hale W."/>
            <person name="Jakkamsetti A."/>
            <person name="Pham P."/>
            <person name="Ruth R."/>
            <person name="San Lucas F."/>
            <person name="Warren J."/>
            <person name="Zhang J."/>
            <person name="Zhao Z."/>
            <person name="Zhou C."/>
            <person name="Zhu D."/>
            <person name="Lee S."/>
            <person name="Bess C."/>
            <person name="Blankenburg K."/>
            <person name="Forbes L."/>
            <person name="Fu Q."/>
            <person name="Gubbala S."/>
            <person name="Hirani K."/>
            <person name="Jayaseelan J.C."/>
            <person name="Lara F."/>
            <person name="Munidasa M."/>
            <person name="Palculict T."/>
            <person name="Patil S."/>
            <person name="Pu L.-L."/>
            <person name="Saada N."/>
            <person name="Tang L."/>
            <person name="Weissenberger G."/>
            <person name="Zhu Y."/>
            <person name="Hemphill L."/>
            <person name="Shang Y."/>
            <person name="Youmans B."/>
            <person name="Ayvaz T."/>
            <person name="Ross M."/>
            <person name="Santibanez J."/>
            <person name="Aqrawi P."/>
            <person name="Gross S."/>
            <person name="Joshi V."/>
            <person name="Fowler G."/>
            <person name="Nazareth L."/>
            <person name="Reid J."/>
            <person name="Worley K."/>
            <person name="Petrosino J."/>
            <person name="Highlander S."/>
            <person name="Gibbs R."/>
        </authorList>
    </citation>
    <scope>NUCLEOTIDE SEQUENCE [LARGE SCALE GENOMIC DNA]</scope>
    <source>
        <strain evidence="1 2">DSM 11664</strain>
    </source>
</reference>
<organism evidence="1 2">
    <name type="scientific">Lactobacillus amylolyticus DSM 11664</name>
    <dbReference type="NCBI Taxonomy" id="585524"/>
    <lineage>
        <taxon>Bacteria</taxon>
        <taxon>Bacillati</taxon>
        <taxon>Bacillota</taxon>
        <taxon>Bacilli</taxon>
        <taxon>Lactobacillales</taxon>
        <taxon>Lactobacillaceae</taxon>
        <taxon>Lactobacillus</taxon>
    </lineage>
</organism>
<gene>
    <name evidence="1" type="primary">flaR</name>
    <name evidence="1" type="ORF">HMPREF0493_1603</name>
</gene>
<dbReference type="PATRIC" id="fig|585524.9.peg.615"/>
<sequence>MMKRVLVLGCPGSGKSTFSRKLNQKTALPICYLDRLLWNSDKTTVSRDVFNQRLAKELQKPTWIMDGNYSFSLPMRLLRCDTIFC</sequence>
<dbReference type="EC" id="2.7.4.3" evidence="1"/>
<dbReference type="Gene3D" id="3.40.50.300">
    <property type="entry name" value="P-loop containing nucleotide triphosphate hydrolases"/>
    <property type="match status" value="1"/>
</dbReference>
<accession>D4YVP2</accession>
<dbReference type="eggNOG" id="COG0563">
    <property type="taxonomic scope" value="Bacteria"/>
</dbReference>
<dbReference type="Proteomes" id="UP000004069">
    <property type="component" value="Unassembled WGS sequence"/>
</dbReference>
<protein>
    <submittedName>
        <fullName evidence="1">Putative topology modulation protein</fullName>
        <ecNumber evidence="1">2.7.4.3</ecNumber>
    </submittedName>
</protein>
<dbReference type="InterPro" id="IPR052922">
    <property type="entry name" value="Cytidylate_Kinase-2"/>
</dbReference>
<dbReference type="PANTHER" id="PTHR37816">
    <property type="entry name" value="YALI0E33011P"/>
    <property type="match status" value="1"/>
</dbReference>
<dbReference type="STRING" id="83683.B1745_05380"/>
<dbReference type="InterPro" id="IPR027417">
    <property type="entry name" value="P-loop_NTPase"/>
</dbReference>
<dbReference type="SUPFAM" id="SSF52540">
    <property type="entry name" value="P-loop containing nucleoside triphosphate hydrolases"/>
    <property type="match status" value="1"/>
</dbReference>
<keyword evidence="1" id="KW-0808">Transferase</keyword>
<proteinExistence type="predicted"/>
<dbReference type="PANTHER" id="PTHR37816:SF1">
    <property type="entry name" value="TOXIN"/>
    <property type="match status" value="1"/>
</dbReference>
<evidence type="ECO:0000313" key="2">
    <source>
        <dbReference type="Proteomes" id="UP000004069"/>
    </source>
</evidence>